<organism evidence="1 2">
    <name type="scientific">Amycolatopsis pigmentata</name>
    <dbReference type="NCBI Taxonomy" id="450801"/>
    <lineage>
        <taxon>Bacteria</taxon>
        <taxon>Bacillati</taxon>
        <taxon>Actinomycetota</taxon>
        <taxon>Actinomycetes</taxon>
        <taxon>Pseudonocardiales</taxon>
        <taxon>Pseudonocardiaceae</taxon>
        <taxon>Amycolatopsis</taxon>
    </lineage>
</organism>
<keyword evidence="2" id="KW-1185">Reference proteome</keyword>
<protein>
    <submittedName>
        <fullName evidence="1">Uncharacterized protein</fullName>
    </submittedName>
</protein>
<proteinExistence type="predicted"/>
<accession>A0ABW5FJR3</accession>
<name>A0ABW5FJR3_9PSEU</name>
<evidence type="ECO:0000313" key="1">
    <source>
        <dbReference type="EMBL" id="MFD2414979.1"/>
    </source>
</evidence>
<dbReference type="Proteomes" id="UP001597417">
    <property type="component" value="Unassembled WGS sequence"/>
</dbReference>
<evidence type="ECO:0000313" key="2">
    <source>
        <dbReference type="Proteomes" id="UP001597417"/>
    </source>
</evidence>
<reference evidence="2" key="1">
    <citation type="journal article" date="2019" name="Int. J. Syst. Evol. Microbiol.">
        <title>The Global Catalogue of Microorganisms (GCM) 10K type strain sequencing project: providing services to taxonomists for standard genome sequencing and annotation.</title>
        <authorList>
            <consortium name="The Broad Institute Genomics Platform"/>
            <consortium name="The Broad Institute Genome Sequencing Center for Infectious Disease"/>
            <person name="Wu L."/>
            <person name="Ma J."/>
        </authorList>
    </citation>
    <scope>NUCLEOTIDE SEQUENCE [LARGE SCALE GENOMIC DNA]</scope>
    <source>
        <strain evidence="2">CGMCC 4.7645</strain>
    </source>
</reference>
<comment type="caution">
    <text evidence="1">The sequence shown here is derived from an EMBL/GenBank/DDBJ whole genome shotgun (WGS) entry which is preliminary data.</text>
</comment>
<sequence>MYLRDTLDGYLRTTGARTLLLLTGASEESARLFGVGGGVVLACNARTLVETMSSETFGRAVIDIRNKVAHGEIL</sequence>
<gene>
    <name evidence="1" type="ORF">ACFSXZ_01430</name>
</gene>
<dbReference type="EMBL" id="JBHUKR010000002">
    <property type="protein sequence ID" value="MFD2414979.1"/>
    <property type="molecule type" value="Genomic_DNA"/>
</dbReference>
<dbReference type="RefSeq" id="WP_378260327.1">
    <property type="nucleotide sequence ID" value="NZ_JBHUKR010000002.1"/>
</dbReference>